<evidence type="ECO:0000313" key="2">
    <source>
        <dbReference type="Proteomes" id="UP000796880"/>
    </source>
</evidence>
<comment type="caution">
    <text evidence="1">The sequence shown here is derived from an EMBL/GenBank/DDBJ whole genome shotgun (WGS) entry which is preliminary data.</text>
</comment>
<name>A0A8K0MM34_9ROSA</name>
<gene>
    <name evidence="1" type="ORF">FNV43_RR07331</name>
</gene>
<protein>
    <submittedName>
        <fullName evidence="1">Uncharacterized protein</fullName>
    </submittedName>
</protein>
<accession>A0A8K0MM34</accession>
<dbReference type="EMBL" id="VOIH02000003">
    <property type="protein sequence ID" value="KAF3451236.1"/>
    <property type="molecule type" value="Genomic_DNA"/>
</dbReference>
<evidence type="ECO:0000313" key="1">
    <source>
        <dbReference type="EMBL" id="KAF3451236.1"/>
    </source>
</evidence>
<sequence length="154" mass="17434">MAVHFLPSNHDSKLEVANDNINIPARPIDHLTIEMTTSLVETVYEPSLSPHVNEASCSFIDINVKVSLNSGQPSETLWTPLVSFHNLGCDMDDEGQEDLWGLWIVCRSIDLCPIWLSSIMDTTLHMDLETSSVEHKTLKDSRRLTRKEFKVLKT</sequence>
<proteinExistence type="predicted"/>
<organism evidence="1 2">
    <name type="scientific">Rhamnella rubrinervis</name>
    <dbReference type="NCBI Taxonomy" id="2594499"/>
    <lineage>
        <taxon>Eukaryota</taxon>
        <taxon>Viridiplantae</taxon>
        <taxon>Streptophyta</taxon>
        <taxon>Embryophyta</taxon>
        <taxon>Tracheophyta</taxon>
        <taxon>Spermatophyta</taxon>
        <taxon>Magnoliopsida</taxon>
        <taxon>eudicotyledons</taxon>
        <taxon>Gunneridae</taxon>
        <taxon>Pentapetalae</taxon>
        <taxon>rosids</taxon>
        <taxon>fabids</taxon>
        <taxon>Rosales</taxon>
        <taxon>Rhamnaceae</taxon>
        <taxon>rhamnoid group</taxon>
        <taxon>Rhamneae</taxon>
        <taxon>Rhamnella</taxon>
    </lineage>
</organism>
<keyword evidence="2" id="KW-1185">Reference proteome</keyword>
<dbReference type="AlphaFoldDB" id="A0A8K0MM34"/>
<dbReference type="Proteomes" id="UP000796880">
    <property type="component" value="Unassembled WGS sequence"/>
</dbReference>
<reference evidence="1" key="1">
    <citation type="submission" date="2020-03" db="EMBL/GenBank/DDBJ databases">
        <title>A high-quality chromosome-level genome assembly of a woody plant with both climbing and erect habits, Rhamnella rubrinervis.</title>
        <authorList>
            <person name="Lu Z."/>
            <person name="Yang Y."/>
            <person name="Zhu X."/>
            <person name="Sun Y."/>
        </authorList>
    </citation>
    <scope>NUCLEOTIDE SEQUENCE</scope>
    <source>
        <strain evidence="1">BYM</strain>
        <tissue evidence="1">Leaf</tissue>
    </source>
</reference>